<dbReference type="GO" id="GO:0048039">
    <property type="term" value="F:ubiquinone binding"/>
    <property type="evidence" value="ECO:0007669"/>
    <property type="project" value="InterPro"/>
</dbReference>
<dbReference type="Proteomes" id="UP000077248">
    <property type="component" value="Unassembled WGS sequence"/>
</dbReference>
<dbReference type="STRING" id="5599.A0A177D404"/>
<evidence type="ECO:0000256" key="3">
    <source>
        <dbReference type="ARBA" id="ARBA00024947"/>
    </source>
</evidence>
<dbReference type="AlphaFoldDB" id="A0A177D404"/>
<reference evidence="5 6" key="1">
    <citation type="submission" date="2016-05" db="EMBL/GenBank/DDBJ databases">
        <title>Comparative analysis of secretome profiles of manganese(II)-oxidizing ascomycete fungi.</title>
        <authorList>
            <consortium name="DOE Joint Genome Institute"/>
            <person name="Zeiner C.A."/>
            <person name="Purvine S.O."/>
            <person name="Zink E.M."/>
            <person name="Wu S."/>
            <person name="Pasa-Tolic L."/>
            <person name="Chaput D.L."/>
            <person name="Haridas S."/>
            <person name="Grigoriev I.V."/>
            <person name="Santelli C.M."/>
            <person name="Hansel C.M."/>
        </authorList>
    </citation>
    <scope>NUCLEOTIDE SEQUENCE [LARGE SCALE GENOMIC DNA]</scope>
    <source>
        <strain evidence="5 6">SRC1lrK2f</strain>
    </source>
</reference>
<dbReference type="PANTHER" id="PTHR12901:SF10">
    <property type="entry name" value="COENZYME Q-BINDING PROTEIN COQ10, MITOCHONDRIAL"/>
    <property type="match status" value="1"/>
</dbReference>
<dbReference type="GO" id="GO:0005739">
    <property type="term" value="C:mitochondrion"/>
    <property type="evidence" value="ECO:0007669"/>
    <property type="project" value="TreeGrafter"/>
</dbReference>
<dbReference type="Pfam" id="PF03364">
    <property type="entry name" value="Polyketide_cyc"/>
    <property type="match status" value="1"/>
</dbReference>
<accession>A0A177D404</accession>
<dbReference type="InterPro" id="IPR023393">
    <property type="entry name" value="START-like_dom_sf"/>
</dbReference>
<sequence>MASLRSARPSVHRYTRLPQRLPQRRTFLPNPFEALNSALPSSSSPPQILTAVRTLPYPSDPVYSIIADVPNYQNFLPYCQRSDITKWSAPDKVHGRRWPSEGILTSGFGGITESFVSRVYCIPGRYVESVGGNTETSLKIDDIAHHLDGEKQGTERKQGENGLLTHLRSTWTVESIQNDQTQVSLAVEFAFANPMYAALSGGVAPKVAEFMVKAFEKRVRELLNNNPDMVKASLAELDGSRLKR</sequence>
<dbReference type="GeneID" id="29111817"/>
<comment type="function">
    <text evidence="3">Required for the function of coenzyme Q in the respiratory chain. May serve as a chaperone or may be involved in the transport of Q6 from its site of synthesis to the catalytic sites of the respiratory complexes.</text>
</comment>
<protein>
    <recommendedName>
        <fullName evidence="4">Coenzyme Q-binding protein COQ10 START domain-containing protein</fullName>
    </recommendedName>
</protein>
<evidence type="ECO:0000259" key="4">
    <source>
        <dbReference type="Pfam" id="PF03364"/>
    </source>
</evidence>
<comment type="subunit">
    <text evidence="2">Interacts with coenzyme Q.</text>
</comment>
<dbReference type="EMBL" id="KV441505">
    <property type="protein sequence ID" value="OAG13860.1"/>
    <property type="molecule type" value="Genomic_DNA"/>
</dbReference>
<gene>
    <name evidence="5" type="ORF">CC77DRAFT_1026275</name>
</gene>
<proteinExistence type="inferred from homology"/>
<dbReference type="InterPro" id="IPR005031">
    <property type="entry name" value="COQ10_START"/>
</dbReference>
<comment type="similarity">
    <text evidence="1">Belongs to the COQ10 family.</text>
</comment>
<dbReference type="PANTHER" id="PTHR12901">
    <property type="entry name" value="SPERM PROTEIN HOMOLOG"/>
    <property type="match status" value="1"/>
</dbReference>
<keyword evidence="6" id="KW-1185">Reference proteome</keyword>
<organism evidence="5 6">
    <name type="scientific">Alternaria alternata</name>
    <name type="common">Alternaria rot fungus</name>
    <name type="synonym">Torula alternata</name>
    <dbReference type="NCBI Taxonomy" id="5599"/>
    <lineage>
        <taxon>Eukaryota</taxon>
        <taxon>Fungi</taxon>
        <taxon>Dikarya</taxon>
        <taxon>Ascomycota</taxon>
        <taxon>Pezizomycotina</taxon>
        <taxon>Dothideomycetes</taxon>
        <taxon>Pleosporomycetidae</taxon>
        <taxon>Pleosporales</taxon>
        <taxon>Pleosporineae</taxon>
        <taxon>Pleosporaceae</taxon>
        <taxon>Alternaria</taxon>
        <taxon>Alternaria sect. Alternaria</taxon>
        <taxon>Alternaria alternata complex</taxon>
    </lineage>
</organism>
<dbReference type="CDD" id="cd07813">
    <property type="entry name" value="COQ10p_like"/>
    <property type="match status" value="1"/>
</dbReference>
<evidence type="ECO:0000256" key="1">
    <source>
        <dbReference type="ARBA" id="ARBA00006885"/>
    </source>
</evidence>
<dbReference type="GO" id="GO:0045333">
    <property type="term" value="P:cellular respiration"/>
    <property type="evidence" value="ECO:0007669"/>
    <property type="project" value="InterPro"/>
</dbReference>
<dbReference type="InterPro" id="IPR044996">
    <property type="entry name" value="COQ10-like"/>
</dbReference>
<dbReference type="SUPFAM" id="SSF55961">
    <property type="entry name" value="Bet v1-like"/>
    <property type="match status" value="1"/>
</dbReference>
<evidence type="ECO:0000313" key="5">
    <source>
        <dbReference type="EMBL" id="OAG13860.1"/>
    </source>
</evidence>
<dbReference type="KEGG" id="aalt:CC77DRAFT_1026275"/>
<dbReference type="VEuPathDB" id="FungiDB:CC77DRAFT_1026275"/>
<dbReference type="OMA" id="QLHAAMM"/>
<dbReference type="RefSeq" id="XP_018379281.1">
    <property type="nucleotide sequence ID" value="XM_018526223.1"/>
</dbReference>
<feature type="domain" description="Coenzyme Q-binding protein COQ10 START" evidence="4">
    <location>
        <begin position="55"/>
        <end position="216"/>
    </location>
</feature>
<name>A0A177D404_ALTAL</name>
<evidence type="ECO:0000256" key="2">
    <source>
        <dbReference type="ARBA" id="ARBA00011814"/>
    </source>
</evidence>
<evidence type="ECO:0000313" key="6">
    <source>
        <dbReference type="Proteomes" id="UP000077248"/>
    </source>
</evidence>
<dbReference type="Gene3D" id="3.30.530.20">
    <property type="match status" value="1"/>
</dbReference>